<evidence type="ECO:0000313" key="4">
    <source>
        <dbReference type="Proteomes" id="UP000612956"/>
    </source>
</evidence>
<dbReference type="Proteomes" id="UP000612956">
    <property type="component" value="Unassembled WGS sequence"/>
</dbReference>
<feature type="domain" description="DUF8021" evidence="2">
    <location>
        <begin position="30"/>
        <end position="138"/>
    </location>
</feature>
<reference evidence="3" key="2">
    <citation type="submission" date="2020-09" db="EMBL/GenBank/DDBJ databases">
        <authorList>
            <person name="Sun Q."/>
            <person name="Zhou Y."/>
        </authorList>
    </citation>
    <scope>NUCLEOTIDE SEQUENCE</scope>
    <source>
        <strain evidence="3">CGMCC 4.7278</strain>
    </source>
</reference>
<dbReference type="Pfam" id="PF26061">
    <property type="entry name" value="DUF8021"/>
    <property type="match status" value="1"/>
</dbReference>
<keyword evidence="4" id="KW-1185">Reference proteome</keyword>
<proteinExistence type="predicted"/>
<feature type="chain" id="PRO_5037426324" description="DUF8021 domain-containing protein" evidence="1">
    <location>
        <begin position="24"/>
        <end position="144"/>
    </location>
</feature>
<evidence type="ECO:0000256" key="1">
    <source>
        <dbReference type="SAM" id="SignalP"/>
    </source>
</evidence>
<evidence type="ECO:0000313" key="3">
    <source>
        <dbReference type="EMBL" id="GGK44771.1"/>
    </source>
</evidence>
<feature type="signal peptide" evidence="1">
    <location>
        <begin position="1"/>
        <end position="23"/>
    </location>
</feature>
<sequence length="144" mass="15291">MRLITTAATAALFLSIGTTVAAAQPVSTDSPRAAIARTYLDALVSHDASAVPFAPDATRVEMGLQTGSSGPGLSNELNYSILNQTILGTRDITFVEHGDTVTAYYLLDAGLGGTRMTTVRITEKFVIPVDKIQYIEANIQPFAE</sequence>
<dbReference type="EMBL" id="BMMW01000001">
    <property type="protein sequence ID" value="GGK44771.1"/>
    <property type="molecule type" value="Genomic_DNA"/>
</dbReference>
<name>A0A917QD21_9NOCA</name>
<dbReference type="RefSeq" id="WP_188828047.1">
    <property type="nucleotide sequence ID" value="NZ_BMMW01000001.1"/>
</dbReference>
<accession>A0A917QD21</accession>
<comment type="caution">
    <text evidence="3">The sequence shown here is derived from an EMBL/GenBank/DDBJ whole genome shotgun (WGS) entry which is preliminary data.</text>
</comment>
<organism evidence="3 4">
    <name type="scientific">Nocardia camponoti</name>
    <dbReference type="NCBI Taxonomy" id="1616106"/>
    <lineage>
        <taxon>Bacteria</taxon>
        <taxon>Bacillati</taxon>
        <taxon>Actinomycetota</taxon>
        <taxon>Actinomycetes</taxon>
        <taxon>Mycobacteriales</taxon>
        <taxon>Nocardiaceae</taxon>
        <taxon>Nocardia</taxon>
    </lineage>
</organism>
<gene>
    <name evidence="3" type="ORF">GCM10011591_15450</name>
</gene>
<keyword evidence="1" id="KW-0732">Signal</keyword>
<evidence type="ECO:0000259" key="2">
    <source>
        <dbReference type="Pfam" id="PF26061"/>
    </source>
</evidence>
<dbReference type="AlphaFoldDB" id="A0A917QD21"/>
<reference evidence="3" key="1">
    <citation type="journal article" date="2014" name="Int. J. Syst. Evol. Microbiol.">
        <title>Complete genome sequence of Corynebacterium casei LMG S-19264T (=DSM 44701T), isolated from a smear-ripened cheese.</title>
        <authorList>
            <consortium name="US DOE Joint Genome Institute (JGI-PGF)"/>
            <person name="Walter F."/>
            <person name="Albersmeier A."/>
            <person name="Kalinowski J."/>
            <person name="Ruckert C."/>
        </authorList>
    </citation>
    <scope>NUCLEOTIDE SEQUENCE</scope>
    <source>
        <strain evidence="3">CGMCC 4.7278</strain>
    </source>
</reference>
<protein>
    <recommendedName>
        <fullName evidence="2">DUF8021 domain-containing protein</fullName>
    </recommendedName>
</protein>
<dbReference type="InterPro" id="IPR058334">
    <property type="entry name" value="DUF8021"/>
</dbReference>